<dbReference type="SUPFAM" id="SSF54665">
    <property type="entry name" value="CO dehydrogenase molybdoprotein N-domain-like"/>
    <property type="match status" value="1"/>
</dbReference>
<dbReference type="PIRSF" id="PIRSF036389">
    <property type="entry name" value="IOR_B"/>
    <property type="match status" value="1"/>
</dbReference>
<dbReference type="InterPro" id="IPR006311">
    <property type="entry name" value="TAT_signal"/>
</dbReference>
<dbReference type="InterPro" id="IPR037165">
    <property type="entry name" value="AldOxase/xan_DH_Mopterin-bd_sf"/>
</dbReference>
<dbReference type="InterPro" id="IPR046867">
    <property type="entry name" value="AldOxase/xan_DH_MoCoBD2"/>
</dbReference>
<dbReference type="PANTHER" id="PTHR47495">
    <property type="entry name" value="ALDEHYDE DEHYDROGENASE"/>
    <property type="match status" value="1"/>
</dbReference>
<keyword evidence="3" id="KW-1185">Reference proteome</keyword>
<dbReference type="InterPro" id="IPR008274">
    <property type="entry name" value="AldOxase/xan_DH_MoCoBD1"/>
</dbReference>
<evidence type="ECO:0000313" key="3">
    <source>
        <dbReference type="Proteomes" id="UP000198284"/>
    </source>
</evidence>
<dbReference type="OrthoDB" id="6073217at2"/>
<dbReference type="Pfam" id="PF20256">
    <property type="entry name" value="MoCoBD_2"/>
    <property type="match status" value="2"/>
</dbReference>
<proteinExistence type="predicted"/>
<dbReference type="InterPro" id="IPR000674">
    <property type="entry name" value="Ald_Oxase/Xan_DH_a/b"/>
</dbReference>
<dbReference type="AlphaFoldDB" id="A0A239JWW3"/>
<dbReference type="SMART" id="SM01008">
    <property type="entry name" value="Ald_Xan_dh_C"/>
    <property type="match status" value="1"/>
</dbReference>
<organism evidence="2 3">
    <name type="scientific">Noviherbaspirillum humi</name>
    <dbReference type="NCBI Taxonomy" id="1688639"/>
    <lineage>
        <taxon>Bacteria</taxon>
        <taxon>Pseudomonadati</taxon>
        <taxon>Pseudomonadota</taxon>
        <taxon>Betaproteobacteria</taxon>
        <taxon>Burkholderiales</taxon>
        <taxon>Oxalobacteraceae</taxon>
        <taxon>Noviherbaspirillum</taxon>
    </lineage>
</organism>
<dbReference type="InterPro" id="IPR012368">
    <property type="entry name" value="OxRdtase_Mopterin-bd_su_IorB"/>
</dbReference>
<evidence type="ECO:0000313" key="2">
    <source>
        <dbReference type="EMBL" id="SNT10240.1"/>
    </source>
</evidence>
<evidence type="ECO:0000259" key="1">
    <source>
        <dbReference type="SMART" id="SM01008"/>
    </source>
</evidence>
<dbReference type="Gene3D" id="3.30.365.10">
    <property type="entry name" value="Aldehyde oxidase/xanthine dehydrogenase, molybdopterin binding domain"/>
    <property type="match status" value="4"/>
</dbReference>
<sequence>METMQKQNDAAGISFSRRQFFKTTGALVVSVSMPWAAASAFAQAAAAAGSAGKPALTPDQLDSWVAILPNGDVEAYFGKVDLGQGLEVAIAQIVAEELDVPVDRVEVVMGDSATSCNQGGASSALGIQAGAKPLRNASAEARRLLLEMASKRLDTPVERLTVADGVVSVAGNPAKRVSYADLIGGKYFHSQVEWNKKIGNPLEITAKAKPKSPAEYKVVGQPIPRRDVEWAVFGADPKASGEKSFVTDVSLPNMLHARVIRTPRAGCVPVKVDEASIAGIRGARVIREKNFLAVVAEREWDAVKAAQMLKVDWSEAKKPFPTMDKLHDHIRNAPVVKREDEVKRGDVPAAFKNAAKIVEAEFMWPFQSHASMGPACAVADVKADSAVVWTGTQKPHYARDGVAALLGMPAEKVRAIWVKGPGSYGRNDAGDAVLEAAYLSKLTGRPVRLQGMRVNGTAWDPKAPASVHRCRAALDASGKVIGYDFITKAFSRANIETNESDPSDSLLGMELGLPLKPGAHFGTPLESYGFENKRLGWEVIPPLLDRASPLRTSHMRDPIGPQIQFASEQFIDELALATNEDPVAFRLKYLTAPRDKAVVRAAADRAGWQPRVGPNPDRSGDLLKGRGIAYAQRGGSILAIVSEVEVERKTGRIWGRRFTVAHDCGLIINPQGLRATIEGGLVQALSRSLFEEVQFDENMVTSVDWNTYPILEAKDAPETIDIVLLNHPKAPPTGAGEATCRIVAASVANAFFDATGVRLRQAPMTPQRVLAALKA</sequence>
<dbReference type="InterPro" id="IPR052516">
    <property type="entry name" value="N-heterocyclic_Hydroxylase"/>
</dbReference>
<dbReference type="Pfam" id="PF02738">
    <property type="entry name" value="MoCoBD_1"/>
    <property type="match status" value="1"/>
</dbReference>
<reference evidence="2 3" key="1">
    <citation type="submission" date="2017-06" db="EMBL/GenBank/DDBJ databases">
        <authorList>
            <person name="Kim H.J."/>
            <person name="Triplett B.A."/>
        </authorList>
    </citation>
    <scope>NUCLEOTIDE SEQUENCE [LARGE SCALE GENOMIC DNA]</scope>
    <source>
        <strain evidence="2 3">U15</strain>
    </source>
</reference>
<dbReference type="GO" id="GO:0016491">
    <property type="term" value="F:oxidoreductase activity"/>
    <property type="evidence" value="ECO:0007669"/>
    <property type="project" value="InterPro"/>
</dbReference>
<feature type="domain" description="Aldehyde oxidase/xanthine dehydrogenase a/b hammerhead" evidence="1">
    <location>
        <begin position="240"/>
        <end position="317"/>
    </location>
</feature>
<dbReference type="SUPFAM" id="SSF56003">
    <property type="entry name" value="Molybdenum cofactor-binding domain"/>
    <property type="match status" value="2"/>
</dbReference>
<name>A0A239JWW3_9BURK</name>
<dbReference type="Proteomes" id="UP000198284">
    <property type="component" value="Unassembled WGS sequence"/>
</dbReference>
<gene>
    <name evidence="2" type="ORF">SAMN06265795_11412</name>
</gene>
<accession>A0A239JWW3</accession>
<dbReference type="Gene3D" id="3.90.1170.50">
    <property type="entry name" value="Aldehyde oxidase/xanthine dehydrogenase, a/b hammerhead"/>
    <property type="match status" value="1"/>
</dbReference>
<dbReference type="InterPro" id="IPR036856">
    <property type="entry name" value="Ald_Oxase/Xan_DH_a/b_sf"/>
</dbReference>
<dbReference type="PANTHER" id="PTHR47495:SF1">
    <property type="entry name" value="BLL3820 PROTEIN"/>
    <property type="match status" value="1"/>
</dbReference>
<dbReference type="EMBL" id="FZOT01000014">
    <property type="protein sequence ID" value="SNT10240.1"/>
    <property type="molecule type" value="Genomic_DNA"/>
</dbReference>
<dbReference type="PROSITE" id="PS51318">
    <property type="entry name" value="TAT"/>
    <property type="match status" value="1"/>
</dbReference>
<protein>
    <submittedName>
        <fullName evidence="2">CO or xanthine dehydrogenase, Mo-binding subunit</fullName>
    </submittedName>
</protein>